<dbReference type="PRINTS" id="PR00455">
    <property type="entry name" value="HTHTETR"/>
</dbReference>
<evidence type="ECO:0000256" key="3">
    <source>
        <dbReference type="PROSITE-ProRule" id="PRU00335"/>
    </source>
</evidence>
<dbReference type="Pfam" id="PF00440">
    <property type="entry name" value="TetR_N"/>
    <property type="match status" value="1"/>
</dbReference>
<dbReference type="SUPFAM" id="SSF46689">
    <property type="entry name" value="Homeodomain-like"/>
    <property type="match status" value="1"/>
</dbReference>
<evidence type="ECO:0000259" key="4">
    <source>
        <dbReference type="PROSITE" id="PS50977"/>
    </source>
</evidence>
<dbReference type="InterPro" id="IPR050109">
    <property type="entry name" value="HTH-type_TetR-like_transc_reg"/>
</dbReference>
<dbReference type="RefSeq" id="WP_348393330.1">
    <property type="nucleotide sequence ID" value="NZ_CP134145.1"/>
</dbReference>
<dbReference type="InterPro" id="IPR036271">
    <property type="entry name" value="Tet_transcr_reg_TetR-rel_C_sf"/>
</dbReference>
<feature type="DNA-binding region" description="H-T-H motif" evidence="3">
    <location>
        <begin position="40"/>
        <end position="59"/>
    </location>
</feature>
<keyword evidence="6" id="KW-1185">Reference proteome</keyword>
<dbReference type="Pfam" id="PF17932">
    <property type="entry name" value="TetR_C_24"/>
    <property type="match status" value="1"/>
</dbReference>
<dbReference type="Gene3D" id="1.10.357.10">
    <property type="entry name" value="Tetracycline Repressor, domain 2"/>
    <property type="match status" value="1"/>
</dbReference>
<protein>
    <submittedName>
        <fullName evidence="5">TetR/AcrR family transcriptional regulator</fullName>
    </submittedName>
</protein>
<dbReference type="PANTHER" id="PTHR30055">
    <property type="entry name" value="HTH-TYPE TRANSCRIPTIONAL REGULATOR RUTR"/>
    <property type="match status" value="1"/>
</dbReference>
<organism evidence="5 6">
    <name type="scientific">Thalassotalea psychrophila</name>
    <dbReference type="NCBI Taxonomy" id="3065647"/>
    <lineage>
        <taxon>Bacteria</taxon>
        <taxon>Pseudomonadati</taxon>
        <taxon>Pseudomonadota</taxon>
        <taxon>Gammaproteobacteria</taxon>
        <taxon>Alteromonadales</taxon>
        <taxon>Colwelliaceae</taxon>
        <taxon>Thalassotalea</taxon>
    </lineage>
</organism>
<feature type="domain" description="HTH tetR-type" evidence="4">
    <location>
        <begin position="17"/>
        <end position="77"/>
    </location>
</feature>
<dbReference type="PANTHER" id="PTHR30055:SF183">
    <property type="entry name" value="NUCLEOID OCCLUSION FACTOR SLMA"/>
    <property type="match status" value="1"/>
</dbReference>
<dbReference type="PROSITE" id="PS50977">
    <property type="entry name" value="HTH_TETR_2"/>
    <property type="match status" value="1"/>
</dbReference>
<gene>
    <name evidence="5" type="ORF">RGQ13_09580</name>
</gene>
<dbReference type="InterPro" id="IPR041490">
    <property type="entry name" value="KstR2_TetR_C"/>
</dbReference>
<name>A0ABY9U065_9GAMM</name>
<proteinExistence type="predicted"/>
<keyword evidence="2 3" id="KW-0238">DNA-binding</keyword>
<keyword evidence="1" id="KW-0175">Coiled coil</keyword>
<dbReference type="EMBL" id="CP134145">
    <property type="protein sequence ID" value="WNC74223.1"/>
    <property type="molecule type" value="Genomic_DNA"/>
</dbReference>
<evidence type="ECO:0000313" key="6">
    <source>
        <dbReference type="Proteomes" id="UP001258994"/>
    </source>
</evidence>
<dbReference type="SUPFAM" id="SSF48498">
    <property type="entry name" value="Tetracyclin repressor-like, C-terminal domain"/>
    <property type="match status" value="1"/>
</dbReference>
<evidence type="ECO:0000313" key="5">
    <source>
        <dbReference type="EMBL" id="WNC74223.1"/>
    </source>
</evidence>
<sequence length="201" mass="22987">MIENYKYCDEVQLIEADSAKGRLVNVAAKLFNQKGYARTTVRDIASELGILSGSLFHHFPNKEAILCIAMAEAILKASKFMELAMEGTTDAKQQLRILIHCEITALHDENDPGFQLMIPEWRSLNADNRACILSLRQRYEARWHKVLESLQQQSVVNAEARVLRHFIRGALLETCNWYKPSGTLSQKELSDRLFESIIHQQ</sequence>
<accession>A0ABY9U065</accession>
<dbReference type="Proteomes" id="UP001258994">
    <property type="component" value="Chromosome"/>
</dbReference>
<evidence type="ECO:0000256" key="1">
    <source>
        <dbReference type="ARBA" id="ARBA00023054"/>
    </source>
</evidence>
<dbReference type="InterPro" id="IPR001647">
    <property type="entry name" value="HTH_TetR"/>
</dbReference>
<reference evidence="6" key="1">
    <citation type="submission" date="2023-09" db="EMBL/GenBank/DDBJ databases">
        <authorList>
            <person name="Li S."/>
            <person name="Li X."/>
            <person name="Zhang C."/>
            <person name="Zhao Z."/>
        </authorList>
    </citation>
    <scope>NUCLEOTIDE SEQUENCE [LARGE SCALE GENOMIC DNA]</scope>
    <source>
        <strain evidence="6">SQ149</strain>
    </source>
</reference>
<evidence type="ECO:0000256" key="2">
    <source>
        <dbReference type="ARBA" id="ARBA00023125"/>
    </source>
</evidence>
<dbReference type="InterPro" id="IPR009057">
    <property type="entry name" value="Homeodomain-like_sf"/>
</dbReference>